<keyword evidence="4" id="KW-1185">Reference proteome</keyword>
<feature type="signal peptide" evidence="2">
    <location>
        <begin position="1"/>
        <end position="17"/>
    </location>
</feature>
<dbReference type="PANTHER" id="PTHR34853:SF5">
    <property type="entry name" value="LIP-DOMAIN-CONTAINING PROTEIN-RELATED"/>
    <property type="match status" value="1"/>
</dbReference>
<gene>
    <name evidence="3" type="ORF">TAPDE_004284</name>
</gene>
<dbReference type="InterPro" id="IPR029058">
    <property type="entry name" value="AB_hydrolase_fold"/>
</dbReference>
<dbReference type="AlphaFoldDB" id="R4XHD7"/>
<accession>R4XHD7</accession>
<comment type="caution">
    <text evidence="3">The sequence shown here is derived from an EMBL/GenBank/DDBJ whole genome shotgun (WGS) entry which is preliminary data.</text>
</comment>
<dbReference type="OrthoDB" id="2373480at2759"/>
<dbReference type="PANTHER" id="PTHR34853">
    <property type="match status" value="1"/>
</dbReference>
<proteinExistence type="inferred from homology"/>
<dbReference type="VEuPathDB" id="FungiDB:TAPDE_004284"/>
<dbReference type="PIRSF" id="PIRSF029171">
    <property type="entry name" value="Esterase_LipA"/>
    <property type="match status" value="1"/>
</dbReference>
<keyword evidence="1" id="KW-0378">Hydrolase</keyword>
<feature type="chain" id="PRO_5013437470" description="Lipase 1" evidence="2">
    <location>
        <begin position="18"/>
        <end position="403"/>
    </location>
</feature>
<dbReference type="SUPFAM" id="SSF53474">
    <property type="entry name" value="alpha/beta-Hydrolases"/>
    <property type="match status" value="1"/>
</dbReference>
<sequence>MRFTLLAVLTGIALVWGQTILPPSIDPFNVPPVGYETAAPGSILRVRVAPGNLSSLFNASAAYHILYRTTDSQYRPTSAVTTLFVPRLANGSKLLSYQIPYDSANVDAGPSYALYGGNQADIRAGLGRGWYVTSPDYEGPLASYTAGVLSGHATLDGVRAVLAAGFGLGPDATYAMAGYSGGALASEWAAELQQAYAPELSFAGAALGGLTPNVTSVMAALDGTLTAGIIVSAIIGLATQYPGYLDVLTSQLKTTGPYNATTFFSARNLSLVGTIVTFANQNITDYFVDGAADLASTMAVAVINRDGIMGYHGVPQMPVFAYKAIGDELSPVVDTDRLIARYCGIGANIVYNRNTVGMHATEMANGDSRTFRFISDVLNGGYSHTGCTILNVTNSGNSSVYLP</sequence>
<dbReference type="Proteomes" id="UP000013776">
    <property type="component" value="Unassembled WGS sequence"/>
</dbReference>
<keyword evidence="2" id="KW-0732">Signal</keyword>
<evidence type="ECO:0000256" key="2">
    <source>
        <dbReference type="PIRNR" id="PIRNR029171"/>
    </source>
</evidence>
<dbReference type="Gene3D" id="1.10.260.130">
    <property type="match status" value="1"/>
</dbReference>
<organism evidence="3 4">
    <name type="scientific">Taphrina deformans (strain PYCC 5710 / ATCC 11124 / CBS 356.35 / IMI 108563 / JCM 9778 / NBRC 8474)</name>
    <name type="common">Peach leaf curl fungus</name>
    <name type="synonym">Lalaria deformans</name>
    <dbReference type="NCBI Taxonomy" id="1097556"/>
    <lineage>
        <taxon>Eukaryota</taxon>
        <taxon>Fungi</taxon>
        <taxon>Dikarya</taxon>
        <taxon>Ascomycota</taxon>
        <taxon>Taphrinomycotina</taxon>
        <taxon>Taphrinomycetes</taxon>
        <taxon>Taphrinales</taxon>
        <taxon>Taphrinaceae</taxon>
        <taxon>Taphrina</taxon>
    </lineage>
</organism>
<dbReference type="EMBL" id="CAHR02000190">
    <property type="protein sequence ID" value="CCG83943.1"/>
    <property type="molecule type" value="Genomic_DNA"/>
</dbReference>
<name>R4XHD7_TAPDE</name>
<reference evidence="3 4" key="1">
    <citation type="journal article" date="2013" name="MBio">
        <title>Genome sequencing of the plant pathogen Taphrina deformans, the causal agent of peach leaf curl.</title>
        <authorList>
            <person name="Cisse O.H."/>
            <person name="Almeida J.M.G.C.F."/>
            <person name="Fonseca A."/>
            <person name="Kumar A.A."/>
            <person name="Salojaervi J."/>
            <person name="Overmyer K."/>
            <person name="Hauser P.M."/>
            <person name="Pagni M."/>
        </authorList>
    </citation>
    <scope>NUCLEOTIDE SEQUENCE [LARGE SCALE GENOMIC DNA]</scope>
    <source>
        <strain evidence="4">PYCC 5710 / ATCC 11124 / CBS 356.35 / IMI 108563 / JCM 9778 / NBRC 8474</strain>
    </source>
</reference>
<dbReference type="GO" id="GO:0004806">
    <property type="term" value="F:triacylglycerol lipase activity"/>
    <property type="evidence" value="ECO:0007669"/>
    <property type="project" value="UniProtKB-UniRule"/>
</dbReference>
<dbReference type="eggNOG" id="ENOG502QRF9">
    <property type="taxonomic scope" value="Eukaryota"/>
</dbReference>
<evidence type="ECO:0000256" key="1">
    <source>
        <dbReference type="ARBA" id="ARBA00022801"/>
    </source>
</evidence>
<comment type="similarity">
    <text evidence="2">Belongs to the AB hydrolase superfamily. Lipase family.</text>
</comment>
<dbReference type="InterPro" id="IPR005152">
    <property type="entry name" value="Lipase_secreted"/>
</dbReference>
<evidence type="ECO:0008006" key="5">
    <source>
        <dbReference type="Google" id="ProtNLM"/>
    </source>
</evidence>
<dbReference type="GO" id="GO:0016042">
    <property type="term" value="P:lipid catabolic process"/>
    <property type="evidence" value="ECO:0007669"/>
    <property type="project" value="UniProtKB-UniRule"/>
</dbReference>
<evidence type="ECO:0000313" key="4">
    <source>
        <dbReference type="Proteomes" id="UP000013776"/>
    </source>
</evidence>
<dbReference type="Gene3D" id="3.40.50.1820">
    <property type="entry name" value="alpha/beta hydrolase"/>
    <property type="match status" value="1"/>
</dbReference>
<dbReference type="Pfam" id="PF03583">
    <property type="entry name" value="LIP"/>
    <property type="match status" value="1"/>
</dbReference>
<evidence type="ECO:0000313" key="3">
    <source>
        <dbReference type="EMBL" id="CCG83943.1"/>
    </source>
</evidence>
<protein>
    <recommendedName>
        <fullName evidence="5">Lipase 1</fullName>
    </recommendedName>
</protein>